<gene>
    <name evidence="1" type="ORF">M9979_05455</name>
</gene>
<dbReference type="EMBL" id="JAMLDY010000005">
    <property type="protein sequence ID" value="MCP3734324.1"/>
    <property type="molecule type" value="Genomic_DNA"/>
</dbReference>
<protein>
    <submittedName>
        <fullName evidence="1">Uncharacterized protein</fullName>
    </submittedName>
</protein>
<dbReference type="Proteomes" id="UP001139486">
    <property type="component" value="Unassembled WGS sequence"/>
</dbReference>
<sequence length="58" mass="6827">MIWLRVVTLILLSLGAWQSFKAMGTPVRFAGRRYYRQADGSYRRWYGGRAYRPDEIGL</sequence>
<proteinExistence type="predicted"/>
<dbReference type="AlphaFoldDB" id="A0A9X2HRW3"/>
<evidence type="ECO:0000313" key="2">
    <source>
        <dbReference type="Proteomes" id="UP001139486"/>
    </source>
</evidence>
<organism evidence="1 2">
    <name type="scientific">Sphingomonas liriopis</name>
    <dbReference type="NCBI Taxonomy" id="2949094"/>
    <lineage>
        <taxon>Bacteria</taxon>
        <taxon>Pseudomonadati</taxon>
        <taxon>Pseudomonadota</taxon>
        <taxon>Alphaproteobacteria</taxon>
        <taxon>Sphingomonadales</taxon>
        <taxon>Sphingomonadaceae</taxon>
        <taxon>Sphingomonas</taxon>
    </lineage>
</organism>
<reference evidence="1" key="1">
    <citation type="submission" date="2022-05" db="EMBL/GenBank/DDBJ databases">
        <title>Sphingomonas sp. strain RP10 Genome sequencing and assembly.</title>
        <authorList>
            <person name="Kim I."/>
        </authorList>
    </citation>
    <scope>NUCLEOTIDE SEQUENCE</scope>
    <source>
        <strain evidence="1">RP10</strain>
    </source>
</reference>
<name>A0A9X2HRW3_9SPHN</name>
<accession>A0A9X2HRW3</accession>
<comment type="caution">
    <text evidence="1">The sequence shown here is derived from an EMBL/GenBank/DDBJ whole genome shotgun (WGS) entry which is preliminary data.</text>
</comment>
<keyword evidence="2" id="KW-1185">Reference proteome</keyword>
<dbReference type="RefSeq" id="WP_254288332.1">
    <property type="nucleotide sequence ID" value="NZ_JAMLDY010000005.1"/>
</dbReference>
<evidence type="ECO:0000313" key="1">
    <source>
        <dbReference type="EMBL" id="MCP3734324.1"/>
    </source>
</evidence>